<name>A0ABR1IWG6_9AGAR</name>
<proteinExistence type="predicted"/>
<accession>A0ABR1IWG6</accession>
<feature type="compositionally biased region" description="Low complexity" evidence="1">
    <location>
        <begin position="40"/>
        <end position="50"/>
    </location>
</feature>
<feature type="compositionally biased region" description="Polar residues" evidence="1">
    <location>
        <begin position="133"/>
        <end position="143"/>
    </location>
</feature>
<evidence type="ECO:0000313" key="3">
    <source>
        <dbReference type="Proteomes" id="UP001498398"/>
    </source>
</evidence>
<feature type="region of interest" description="Disordered" evidence="1">
    <location>
        <begin position="415"/>
        <end position="438"/>
    </location>
</feature>
<feature type="region of interest" description="Disordered" evidence="1">
    <location>
        <begin position="129"/>
        <end position="163"/>
    </location>
</feature>
<reference evidence="2 3" key="1">
    <citation type="submission" date="2024-01" db="EMBL/GenBank/DDBJ databases">
        <title>A draft genome for the cacao thread blight pathogen Marasmiellus scandens.</title>
        <authorList>
            <person name="Baruah I.K."/>
            <person name="Leung J."/>
            <person name="Bukari Y."/>
            <person name="Amoako-Attah I."/>
            <person name="Meinhardt L.W."/>
            <person name="Bailey B.A."/>
            <person name="Cohen S.P."/>
        </authorList>
    </citation>
    <scope>NUCLEOTIDE SEQUENCE [LARGE SCALE GENOMIC DNA]</scope>
    <source>
        <strain evidence="2 3">GH-19</strain>
    </source>
</reference>
<sequence length="438" mass="49915">MSTQNANDTEARDVHFPNTEMLPAGIKCSTGSDNPKSVPSDTDSSLLDTSIGKGPQPVSQPPPKTQKRKRGNRGNFHGDRLDYLEKELPGWLRLSRAEKSLWLTEFYSRWFKKFRWHLTDCPAEFAALEPDLPTSTDPNTESTRLPEEDLDALKKKRDRERGEVMKKGKKQLAAWFWRQTSKASQPIAGAEHFAGLIRLLGNVGHAPRRIPLYKFYMTHPDFEDECHRVFQERWSSGGLDRKFRLHFQCQVAEELYNQESEEVKARIEMEAAEHLEEKLSTYKQLMNGEKLTLESLNEFGEMSKEICRQNLVKFLQPLLDTLRLLTDLSFFLVAGAPPAPGAAKDEFTVLTISSGSTVGPDPKKFEEFNRDDFTKNVIGQFLVFLLKTVEDVNTGSNSLDDNGFQRIAERAIESSERHNVPSNVLDDPVAKRRQREGK</sequence>
<dbReference type="Proteomes" id="UP001498398">
    <property type="component" value="Unassembled WGS sequence"/>
</dbReference>
<feature type="region of interest" description="Disordered" evidence="1">
    <location>
        <begin position="1"/>
        <end position="78"/>
    </location>
</feature>
<gene>
    <name evidence="2" type="ORF">VKT23_016674</name>
</gene>
<evidence type="ECO:0000256" key="1">
    <source>
        <dbReference type="SAM" id="MobiDB-lite"/>
    </source>
</evidence>
<comment type="caution">
    <text evidence="2">The sequence shown here is derived from an EMBL/GenBank/DDBJ whole genome shotgun (WGS) entry which is preliminary data.</text>
</comment>
<protein>
    <submittedName>
        <fullName evidence="2">Uncharacterized protein</fullName>
    </submittedName>
</protein>
<feature type="compositionally biased region" description="Polar residues" evidence="1">
    <location>
        <begin position="29"/>
        <end position="39"/>
    </location>
</feature>
<organism evidence="2 3">
    <name type="scientific">Marasmiellus scandens</name>
    <dbReference type="NCBI Taxonomy" id="2682957"/>
    <lineage>
        <taxon>Eukaryota</taxon>
        <taxon>Fungi</taxon>
        <taxon>Dikarya</taxon>
        <taxon>Basidiomycota</taxon>
        <taxon>Agaricomycotina</taxon>
        <taxon>Agaricomycetes</taxon>
        <taxon>Agaricomycetidae</taxon>
        <taxon>Agaricales</taxon>
        <taxon>Marasmiineae</taxon>
        <taxon>Omphalotaceae</taxon>
        <taxon>Marasmiellus</taxon>
    </lineage>
</organism>
<dbReference type="EMBL" id="JBANRG010000064">
    <property type="protein sequence ID" value="KAK7441193.1"/>
    <property type="molecule type" value="Genomic_DNA"/>
</dbReference>
<evidence type="ECO:0000313" key="2">
    <source>
        <dbReference type="EMBL" id="KAK7441193.1"/>
    </source>
</evidence>
<keyword evidence="3" id="KW-1185">Reference proteome</keyword>
<feature type="compositionally biased region" description="Basic and acidic residues" evidence="1">
    <location>
        <begin position="144"/>
        <end position="163"/>
    </location>
</feature>